<evidence type="ECO:0000256" key="1">
    <source>
        <dbReference type="SAM" id="MobiDB-lite"/>
    </source>
</evidence>
<dbReference type="EMBL" id="BGZK01000179">
    <property type="protein sequence ID" value="GBP26341.1"/>
    <property type="molecule type" value="Genomic_DNA"/>
</dbReference>
<name>A0A4C1UIN6_EUMVA</name>
<organism evidence="2 3">
    <name type="scientific">Eumeta variegata</name>
    <name type="common">Bagworm moth</name>
    <name type="synonym">Eumeta japonica</name>
    <dbReference type="NCBI Taxonomy" id="151549"/>
    <lineage>
        <taxon>Eukaryota</taxon>
        <taxon>Metazoa</taxon>
        <taxon>Ecdysozoa</taxon>
        <taxon>Arthropoda</taxon>
        <taxon>Hexapoda</taxon>
        <taxon>Insecta</taxon>
        <taxon>Pterygota</taxon>
        <taxon>Neoptera</taxon>
        <taxon>Endopterygota</taxon>
        <taxon>Lepidoptera</taxon>
        <taxon>Glossata</taxon>
        <taxon>Ditrysia</taxon>
        <taxon>Tineoidea</taxon>
        <taxon>Psychidae</taxon>
        <taxon>Oiketicinae</taxon>
        <taxon>Eumeta</taxon>
    </lineage>
</organism>
<comment type="caution">
    <text evidence="2">The sequence shown here is derived from an EMBL/GenBank/DDBJ whole genome shotgun (WGS) entry which is preliminary data.</text>
</comment>
<gene>
    <name evidence="2" type="ORF">EVAR_95512_1</name>
</gene>
<dbReference type="AlphaFoldDB" id="A0A4C1UIN6"/>
<evidence type="ECO:0000313" key="3">
    <source>
        <dbReference type="Proteomes" id="UP000299102"/>
    </source>
</evidence>
<keyword evidence="3" id="KW-1185">Reference proteome</keyword>
<evidence type="ECO:0000313" key="2">
    <source>
        <dbReference type="EMBL" id="GBP26341.1"/>
    </source>
</evidence>
<sequence>MLRPVLRSHLLLRTKVALYKGYTRSRLTKNRLHAADEHSCWYVLNDVIACDLHIETIEEIIQRISHRMFDIADQSPMNSSGTSLRRKRGHRAADPSPENYSEHLLPNTRTRLTARIGYPRNGSLRKGTITT</sequence>
<reference evidence="2 3" key="1">
    <citation type="journal article" date="2019" name="Commun. Biol.">
        <title>The bagworm genome reveals a unique fibroin gene that provides high tensile strength.</title>
        <authorList>
            <person name="Kono N."/>
            <person name="Nakamura H."/>
            <person name="Ohtoshi R."/>
            <person name="Tomita M."/>
            <person name="Numata K."/>
            <person name="Arakawa K."/>
        </authorList>
    </citation>
    <scope>NUCLEOTIDE SEQUENCE [LARGE SCALE GENOMIC DNA]</scope>
</reference>
<accession>A0A4C1UIN6</accession>
<dbReference type="Proteomes" id="UP000299102">
    <property type="component" value="Unassembled WGS sequence"/>
</dbReference>
<feature type="region of interest" description="Disordered" evidence="1">
    <location>
        <begin position="75"/>
        <end position="106"/>
    </location>
</feature>
<dbReference type="OrthoDB" id="412981at2759"/>
<proteinExistence type="predicted"/>
<protein>
    <submittedName>
        <fullName evidence="2">Uncharacterized protein</fullName>
    </submittedName>
</protein>